<protein>
    <submittedName>
        <fullName evidence="2">Uncharacterized protein</fullName>
    </submittedName>
</protein>
<reference evidence="2" key="1">
    <citation type="submission" date="2023-06" db="EMBL/GenBank/DDBJ databases">
        <title>Genome-scale phylogeny and comparative genomics of the fungal order Sordariales.</title>
        <authorList>
            <consortium name="Lawrence Berkeley National Laboratory"/>
            <person name="Hensen N."/>
            <person name="Bonometti L."/>
            <person name="Westerberg I."/>
            <person name="Brannstrom I.O."/>
            <person name="Guillou S."/>
            <person name="Cros-Aarteil S."/>
            <person name="Calhoun S."/>
            <person name="Haridas S."/>
            <person name="Kuo A."/>
            <person name="Mondo S."/>
            <person name="Pangilinan J."/>
            <person name="Riley R."/>
            <person name="LaButti K."/>
            <person name="Andreopoulos B."/>
            <person name="Lipzen A."/>
            <person name="Chen C."/>
            <person name="Yanf M."/>
            <person name="Daum C."/>
            <person name="Ng V."/>
            <person name="Clum A."/>
            <person name="Steindorff A."/>
            <person name="Ohm R."/>
            <person name="Martin F."/>
            <person name="Silar P."/>
            <person name="Natvig D."/>
            <person name="Lalanne C."/>
            <person name="Gautier V."/>
            <person name="Ament-velasquez S.L."/>
            <person name="Kruys A."/>
            <person name="Hutchinson M.I."/>
            <person name="Powell A.J."/>
            <person name="Barry K."/>
            <person name="Miller A.N."/>
            <person name="Grigoriev I.V."/>
            <person name="Debuchy R."/>
            <person name="Gladieux P."/>
            <person name="Thoren M.H."/>
            <person name="Johannesson H."/>
        </authorList>
    </citation>
    <scope>NUCLEOTIDE SEQUENCE</scope>
    <source>
        <strain evidence="2">SMH2392-1A</strain>
    </source>
</reference>
<evidence type="ECO:0000313" key="3">
    <source>
        <dbReference type="Proteomes" id="UP001172101"/>
    </source>
</evidence>
<name>A0AA40DY60_9PEZI</name>
<evidence type="ECO:0000313" key="2">
    <source>
        <dbReference type="EMBL" id="KAK0717982.1"/>
    </source>
</evidence>
<dbReference type="RefSeq" id="XP_060296775.1">
    <property type="nucleotide sequence ID" value="XM_060445458.1"/>
</dbReference>
<feature type="compositionally biased region" description="Acidic residues" evidence="1">
    <location>
        <begin position="348"/>
        <end position="365"/>
    </location>
</feature>
<evidence type="ECO:0000256" key="1">
    <source>
        <dbReference type="SAM" id="MobiDB-lite"/>
    </source>
</evidence>
<organism evidence="2 3">
    <name type="scientific">Lasiosphaeria miniovina</name>
    <dbReference type="NCBI Taxonomy" id="1954250"/>
    <lineage>
        <taxon>Eukaryota</taxon>
        <taxon>Fungi</taxon>
        <taxon>Dikarya</taxon>
        <taxon>Ascomycota</taxon>
        <taxon>Pezizomycotina</taxon>
        <taxon>Sordariomycetes</taxon>
        <taxon>Sordariomycetidae</taxon>
        <taxon>Sordariales</taxon>
        <taxon>Lasiosphaeriaceae</taxon>
        <taxon>Lasiosphaeria</taxon>
    </lineage>
</organism>
<feature type="region of interest" description="Disordered" evidence="1">
    <location>
        <begin position="214"/>
        <end position="289"/>
    </location>
</feature>
<dbReference type="EMBL" id="JAUIRO010000004">
    <property type="protein sequence ID" value="KAK0717982.1"/>
    <property type="molecule type" value="Genomic_DNA"/>
</dbReference>
<dbReference type="GeneID" id="85328728"/>
<comment type="caution">
    <text evidence="2">The sequence shown here is derived from an EMBL/GenBank/DDBJ whole genome shotgun (WGS) entry which is preliminary data.</text>
</comment>
<proteinExistence type="predicted"/>
<gene>
    <name evidence="2" type="ORF">B0T26DRAFT_751970</name>
</gene>
<sequence length="456" mass="50270">MPAKSYTLSVPSTLAPTSNKKLQSTNRLLNLRGLLRPFRHGGPLKPLSDVVVSFFTHFNKAHCAAPFADLIINSAPVVSAPVDSVASPLKVVKYTKATIQESRITIQSQSFALTHTEEKDDFHIVASSTFDQSFERHLQTESGDRVYFPEPITHKSEQQLVKEKLVYSWTEAHATESATNQTTSETLVDKQQAIAKPQLTKDLDTTEINKIQFSSSTNGCSSATSSGSRVWSEPSVADADNTDLGGDECAGDAEVKTPATGNNADEGASVPVDAEEHPEPSDEEDPSDPWQIVDVFDVPEDHARPGPPGSLVLYGLGSNGLVYWYRPNDDLYKAYMDQSDSSSSFVSDPDDEDQRSEDEENVDHDECQYCDEDEYEHEPEDQVPPTGLVATSWGRHSFIDEDGFNLVEPSLGPELKLTTPDGGECWPEDITQYEYDFEYVPSEDEAEDSEGEEASR</sequence>
<dbReference type="Proteomes" id="UP001172101">
    <property type="component" value="Unassembled WGS sequence"/>
</dbReference>
<keyword evidence="3" id="KW-1185">Reference proteome</keyword>
<feature type="compositionally biased region" description="Low complexity" evidence="1">
    <location>
        <begin position="214"/>
        <end position="228"/>
    </location>
</feature>
<accession>A0AA40DY60</accession>
<dbReference type="AlphaFoldDB" id="A0AA40DY60"/>
<feature type="region of interest" description="Disordered" evidence="1">
    <location>
        <begin position="340"/>
        <end position="365"/>
    </location>
</feature>